<reference evidence="1 2" key="1">
    <citation type="journal article" date="2015" name="Nature">
        <title>rRNA introns, odd ribosomes, and small enigmatic genomes across a large radiation of phyla.</title>
        <authorList>
            <person name="Brown C.T."/>
            <person name="Hug L.A."/>
            <person name="Thomas B.C."/>
            <person name="Sharon I."/>
            <person name="Castelle C.J."/>
            <person name="Singh A."/>
            <person name="Wilkins M.J."/>
            <person name="Williams K.H."/>
            <person name="Banfield J.F."/>
        </authorList>
    </citation>
    <scope>NUCLEOTIDE SEQUENCE [LARGE SCALE GENOMIC DNA]</scope>
</reference>
<dbReference type="AlphaFoldDB" id="A0A0G0FK99"/>
<name>A0A0G0FK99_9BACT</name>
<sequence length="182" mass="19636">MKKGFALIYTLLFITLLLTAVSATWFTGMADLRLSQKSNYSVQAYQLAQSAIDEGYARYKSELGSSADLNVKYPDNASCASTNPVVRRTVIDSGGALTTPSPDPQLQVNVNLALNGTYDYRICNTTIYGIGYYKGSKISLKADVSHPPASEECTTNNLVNPPVTTCGHSNDYITTSQTGPSQ</sequence>
<comment type="caution">
    <text evidence="1">The sequence shown here is derived from an EMBL/GenBank/DDBJ whole genome shotgun (WGS) entry which is preliminary data.</text>
</comment>
<accession>A0A0G0FK99</accession>
<proteinExistence type="predicted"/>
<evidence type="ECO:0000313" key="2">
    <source>
        <dbReference type="Proteomes" id="UP000034508"/>
    </source>
</evidence>
<evidence type="ECO:0000313" key="1">
    <source>
        <dbReference type="EMBL" id="KKQ18127.1"/>
    </source>
</evidence>
<dbReference type="Proteomes" id="UP000034508">
    <property type="component" value="Unassembled WGS sequence"/>
</dbReference>
<protein>
    <submittedName>
        <fullName evidence="1">Uncharacterized protein</fullName>
    </submittedName>
</protein>
<organism evidence="1 2">
    <name type="scientific">Berkelbacteria bacterium GW2011_GWA1_36_9</name>
    <dbReference type="NCBI Taxonomy" id="1618331"/>
    <lineage>
        <taxon>Bacteria</taxon>
        <taxon>Candidatus Berkelbacteria</taxon>
    </lineage>
</organism>
<dbReference type="EMBL" id="LBSM01000009">
    <property type="protein sequence ID" value="KKQ18127.1"/>
    <property type="molecule type" value="Genomic_DNA"/>
</dbReference>
<gene>
    <name evidence="1" type="ORF">US31_C0009G0026</name>
</gene>